<feature type="chain" id="PRO_5045446495" evidence="5">
    <location>
        <begin position="27"/>
        <end position="432"/>
    </location>
</feature>
<dbReference type="InterPro" id="IPR051801">
    <property type="entry name" value="GH28_Enzymes"/>
</dbReference>
<evidence type="ECO:0000313" key="7">
    <source>
        <dbReference type="Proteomes" id="UP001204621"/>
    </source>
</evidence>
<keyword evidence="7" id="KW-1185">Reference proteome</keyword>
<dbReference type="GO" id="GO:0016787">
    <property type="term" value="F:hydrolase activity"/>
    <property type="evidence" value="ECO:0007669"/>
    <property type="project" value="UniProtKB-KW"/>
</dbReference>
<dbReference type="EMBL" id="JANUGU010000001">
    <property type="protein sequence ID" value="MCS0657781.1"/>
    <property type="molecule type" value="Genomic_DNA"/>
</dbReference>
<evidence type="ECO:0000256" key="2">
    <source>
        <dbReference type="ARBA" id="ARBA00022801"/>
    </source>
</evidence>
<evidence type="ECO:0000256" key="1">
    <source>
        <dbReference type="ARBA" id="ARBA00008834"/>
    </source>
</evidence>
<evidence type="ECO:0000256" key="5">
    <source>
        <dbReference type="SAM" id="SignalP"/>
    </source>
</evidence>
<dbReference type="InterPro" id="IPR000743">
    <property type="entry name" value="Glyco_hydro_28"/>
</dbReference>
<dbReference type="PANTHER" id="PTHR31339:SF9">
    <property type="entry name" value="PLASMIN AND FIBRONECTIN-BINDING PROTEIN A"/>
    <property type="match status" value="1"/>
</dbReference>
<reference evidence="6 7" key="1">
    <citation type="submission" date="2022-08" db="EMBL/GenBank/DDBJ databases">
        <title>Reclassification of Massilia species as members of the genera Telluria, Duganella, Pseudoduganella, Mokoshia gen. nov. and Zemynaea gen. nov. using orthogonal and non-orthogonal genome-based approaches.</title>
        <authorList>
            <person name="Bowman J.P."/>
        </authorList>
    </citation>
    <scope>NUCLEOTIDE SEQUENCE [LARGE SCALE GENOMIC DNA]</scope>
    <source>
        <strain evidence="6 7">JCM 31606</strain>
    </source>
</reference>
<evidence type="ECO:0000256" key="4">
    <source>
        <dbReference type="RuleBase" id="RU361169"/>
    </source>
</evidence>
<protein>
    <submittedName>
        <fullName evidence="6">Glycoside hydrolase family 28 protein</fullName>
    </submittedName>
</protein>
<keyword evidence="3 4" id="KW-0326">Glycosidase</keyword>
<dbReference type="PROSITE" id="PS00502">
    <property type="entry name" value="POLYGALACTURONASE"/>
    <property type="match status" value="1"/>
</dbReference>
<evidence type="ECO:0000313" key="6">
    <source>
        <dbReference type="EMBL" id="MCS0657781.1"/>
    </source>
</evidence>
<evidence type="ECO:0000256" key="3">
    <source>
        <dbReference type="ARBA" id="ARBA00023295"/>
    </source>
</evidence>
<sequence>MLISTRPALAAGAAALACALAPHAHAQDTRKVSEPVVPPSCAVLHADPATPGQDDTARIQAAIKACKPGRALHLAPRDGATGFVSGPLTLTDGVTLVVDRGATLYASTNPALFDRGAGTCGTNDQNGRGCSPLITVKGGAGSGIMGEGVIDGQGGRLIDGKTESWWQIARRAQKEKSRQNVPRLIVVDQVRDFTLYRITLRNSPNFHVTTNRVDGFTAWGVRIDTPHDARNTDGIDPGASRNITIAHSYIRTGDDNIAIKAGSGATENVSILHNHFYSGHGMSIGSETNGGVRNILVEDLDLDGTTSGLRIKSNDRRGGEVRGVVYRNVCMRDVKWPLFIDTHYEPGENGNLIPNYTGVRMEQVRSLTPGRLALGGYDDAHPLKLALRDVVVDGKPQLKTEFAQFDGAINAAGAQALDCSRRFEPFPGDEAH</sequence>
<dbReference type="PANTHER" id="PTHR31339">
    <property type="entry name" value="PECTIN LYASE-RELATED"/>
    <property type="match status" value="1"/>
</dbReference>
<comment type="caution">
    <text evidence="6">The sequence shown here is derived from an EMBL/GenBank/DDBJ whole genome shotgun (WGS) entry which is preliminary data.</text>
</comment>
<organism evidence="6 7">
    <name type="scientific">Massilia terrae</name>
    <dbReference type="NCBI Taxonomy" id="1811224"/>
    <lineage>
        <taxon>Bacteria</taxon>
        <taxon>Pseudomonadati</taxon>
        <taxon>Pseudomonadota</taxon>
        <taxon>Betaproteobacteria</taxon>
        <taxon>Burkholderiales</taxon>
        <taxon>Oxalobacteraceae</taxon>
        <taxon>Telluria group</taxon>
        <taxon>Massilia</taxon>
    </lineage>
</organism>
<dbReference type="PROSITE" id="PS51257">
    <property type="entry name" value="PROKAR_LIPOPROTEIN"/>
    <property type="match status" value="1"/>
</dbReference>
<proteinExistence type="inferred from homology"/>
<feature type="signal peptide" evidence="5">
    <location>
        <begin position="1"/>
        <end position="26"/>
    </location>
</feature>
<dbReference type="InterPro" id="IPR012334">
    <property type="entry name" value="Pectin_lyas_fold"/>
</dbReference>
<name>A0ABT2CUX1_9BURK</name>
<dbReference type="Proteomes" id="UP001204621">
    <property type="component" value="Unassembled WGS sequence"/>
</dbReference>
<dbReference type="Pfam" id="PF00295">
    <property type="entry name" value="Glyco_hydro_28"/>
    <property type="match status" value="1"/>
</dbReference>
<dbReference type="Gene3D" id="2.160.20.10">
    <property type="entry name" value="Single-stranded right-handed beta-helix, Pectin lyase-like"/>
    <property type="match status" value="1"/>
</dbReference>
<accession>A0ABT2CUX1</accession>
<comment type="similarity">
    <text evidence="1 4">Belongs to the glycosyl hydrolase 28 family.</text>
</comment>
<dbReference type="SMART" id="SM00710">
    <property type="entry name" value="PbH1"/>
    <property type="match status" value="4"/>
</dbReference>
<dbReference type="SUPFAM" id="SSF51126">
    <property type="entry name" value="Pectin lyase-like"/>
    <property type="match status" value="1"/>
</dbReference>
<keyword evidence="2 4" id="KW-0378">Hydrolase</keyword>
<gene>
    <name evidence="6" type="ORF">NX778_06855</name>
</gene>
<dbReference type="RefSeq" id="WP_258810923.1">
    <property type="nucleotide sequence ID" value="NZ_JANUGU010000001.1"/>
</dbReference>
<keyword evidence="5" id="KW-0732">Signal</keyword>
<dbReference type="InterPro" id="IPR006626">
    <property type="entry name" value="PbH1"/>
</dbReference>
<dbReference type="InterPro" id="IPR011050">
    <property type="entry name" value="Pectin_lyase_fold/virulence"/>
</dbReference>